<feature type="transmembrane region" description="Helical" evidence="1">
    <location>
        <begin position="96"/>
        <end position="119"/>
    </location>
</feature>
<feature type="transmembrane region" description="Helical" evidence="1">
    <location>
        <begin position="213"/>
        <end position="233"/>
    </location>
</feature>
<keyword evidence="1" id="KW-0812">Transmembrane</keyword>
<organism evidence="3">
    <name type="scientific">marine metagenome</name>
    <dbReference type="NCBI Taxonomy" id="408172"/>
    <lineage>
        <taxon>unclassified sequences</taxon>
        <taxon>metagenomes</taxon>
        <taxon>ecological metagenomes</taxon>
    </lineage>
</organism>
<gene>
    <name evidence="3" type="ORF">METZ01_LOCUS48591</name>
</gene>
<feature type="transmembrane region" description="Helical" evidence="1">
    <location>
        <begin position="57"/>
        <end position="76"/>
    </location>
</feature>
<dbReference type="PANTHER" id="PTHR42709">
    <property type="entry name" value="ALKALINE PHOSPHATASE LIKE PROTEIN"/>
    <property type="match status" value="1"/>
</dbReference>
<dbReference type="Pfam" id="PF09335">
    <property type="entry name" value="VTT_dom"/>
    <property type="match status" value="1"/>
</dbReference>
<evidence type="ECO:0000259" key="2">
    <source>
        <dbReference type="Pfam" id="PF09335"/>
    </source>
</evidence>
<reference evidence="3" key="1">
    <citation type="submission" date="2018-05" db="EMBL/GenBank/DDBJ databases">
        <authorList>
            <person name="Lanie J.A."/>
            <person name="Ng W.-L."/>
            <person name="Kazmierczak K.M."/>
            <person name="Andrzejewski T.M."/>
            <person name="Davidsen T.M."/>
            <person name="Wayne K.J."/>
            <person name="Tettelin H."/>
            <person name="Glass J.I."/>
            <person name="Rusch D."/>
            <person name="Podicherti R."/>
            <person name="Tsui H.-C.T."/>
            <person name="Winkler M.E."/>
        </authorList>
    </citation>
    <scope>NUCLEOTIDE SEQUENCE</scope>
</reference>
<name>A0A381S0I4_9ZZZZ</name>
<dbReference type="InterPro" id="IPR051311">
    <property type="entry name" value="DedA_domain"/>
</dbReference>
<proteinExistence type="predicted"/>
<sequence>MDSALMKHACIEVRLDRLNRLESLSARRRHYNQAVRPWGSPCRACLMMPMNGLRSSLLALGLPGLFLLALVDSAGVPLPGGVDVVLMLLAWQNPQLFFWVALIAAVGSTLGCLVLYRIGRTGGDVAMRRLDPAKRDWVTAKVRENDVLAVMAAVLAPPPLPTKIFMLVAGFVRMAWPRFAAAVFFARMVRYTGEAYLAMRLGDQAVVTLQRNYPVIGVLLVMTVAGYLGVRWFRRRRAAGVIS</sequence>
<keyword evidence="1" id="KW-1133">Transmembrane helix</keyword>
<protein>
    <recommendedName>
        <fullName evidence="2">VTT domain-containing protein</fullName>
    </recommendedName>
</protein>
<dbReference type="InterPro" id="IPR032816">
    <property type="entry name" value="VTT_dom"/>
</dbReference>
<keyword evidence="1" id="KW-0472">Membrane</keyword>
<feature type="domain" description="VTT" evidence="2">
    <location>
        <begin position="97"/>
        <end position="197"/>
    </location>
</feature>
<evidence type="ECO:0000313" key="3">
    <source>
        <dbReference type="EMBL" id="SUZ95737.1"/>
    </source>
</evidence>
<dbReference type="EMBL" id="UINC01002350">
    <property type="protein sequence ID" value="SUZ95737.1"/>
    <property type="molecule type" value="Genomic_DNA"/>
</dbReference>
<evidence type="ECO:0000256" key="1">
    <source>
        <dbReference type="SAM" id="Phobius"/>
    </source>
</evidence>
<accession>A0A381S0I4</accession>
<dbReference type="AlphaFoldDB" id="A0A381S0I4"/>